<name>A0A4P7P151_9GAMM</name>
<dbReference type="OrthoDB" id="9794876at2"/>
<evidence type="ECO:0000256" key="2">
    <source>
        <dbReference type="HAMAP-Rule" id="MF_00048"/>
    </source>
</evidence>
<keyword evidence="4" id="KW-1185">Reference proteome</keyword>
<evidence type="ECO:0000313" key="3">
    <source>
        <dbReference type="EMBL" id="QBZ83726.1"/>
    </source>
</evidence>
<dbReference type="InterPro" id="IPR011856">
    <property type="entry name" value="tRNA_endonuc-like_dom_sf"/>
</dbReference>
<dbReference type="Pfam" id="PF02021">
    <property type="entry name" value="UPF0102"/>
    <property type="match status" value="1"/>
</dbReference>
<comment type="similarity">
    <text evidence="1 2">Belongs to the UPF0102 family.</text>
</comment>
<dbReference type="Gene3D" id="3.40.1350.10">
    <property type="match status" value="1"/>
</dbReference>
<dbReference type="CDD" id="cd20736">
    <property type="entry name" value="PoNe_Nuclease"/>
    <property type="match status" value="1"/>
</dbReference>
<proteinExistence type="inferred from homology"/>
<dbReference type="NCBIfam" id="NF009150">
    <property type="entry name" value="PRK12497.1-3"/>
    <property type="match status" value="1"/>
</dbReference>
<evidence type="ECO:0000256" key="1">
    <source>
        <dbReference type="ARBA" id="ARBA00006738"/>
    </source>
</evidence>
<accession>A0A4P7P151</accession>
<dbReference type="PANTHER" id="PTHR34039">
    <property type="entry name" value="UPF0102 PROTEIN YRAN"/>
    <property type="match status" value="1"/>
</dbReference>
<organism evidence="3 4">
    <name type="scientific">Hydrogenovibrio crunogenus</name>
    <dbReference type="NCBI Taxonomy" id="39765"/>
    <lineage>
        <taxon>Bacteria</taxon>
        <taxon>Pseudomonadati</taxon>
        <taxon>Pseudomonadota</taxon>
        <taxon>Gammaproteobacteria</taxon>
        <taxon>Thiotrichales</taxon>
        <taxon>Piscirickettsiaceae</taxon>
        <taxon>Hydrogenovibrio</taxon>
    </lineage>
</organism>
<dbReference type="InterPro" id="IPR003509">
    <property type="entry name" value="UPF0102_YraN-like"/>
</dbReference>
<dbReference type="Proteomes" id="UP000296201">
    <property type="component" value="Chromosome"/>
</dbReference>
<reference evidence="3 4" key="1">
    <citation type="submission" date="2018-08" db="EMBL/GenBank/DDBJ databases">
        <title>Horizontal acquisition of hydrogen conversion ability and other habitat adaptations in Hydrogenovibrio crunogenus strains.</title>
        <authorList>
            <person name="Gonnella G."/>
            <person name="Adam N."/>
            <person name="Perner M."/>
        </authorList>
    </citation>
    <scope>NUCLEOTIDE SEQUENCE [LARGE SCALE GENOMIC DNA]</scope>
    <source>
        <strain evidence="3 4">SP-41</strain>
    </source>
</reference>
<dbReference type="PANTHER" id="PTHR34039:SF1">
    <property type="entry name" value="UPF0102 PROTEIN YRAN"/>
    <property type="match status" value="1"/>
</dbReference>
<dbReference type="RefSeq" id="WP_135796322.1">
    <property type="nucleotide sequence ID" value="NZ_CP032096.1"/>
</dbReference>
<dbReference type="SUPFAM" id="SSF52980">
    <property type="entry name" value="Restriction endonuclease-like"/>
    <property type="match status" value="1"/>
</dbReference>
<dbReference type="AlphaFoldDB" id="A0A4P7P151"/>
<dbReference type="GO" id="GO:0003676">
    <property type="term" value="F:nucleic acid binding"/>
    <property type="evidence" value="ECO:0007669"/>
    <property type="project" value="InterPro"/>
</dbReference>
<dbReference type="InterPro" id="IPR011335">
    <property type="entry name" value="Restrct_endonuc-II-like"/>
</dbReference>
<protein>
    <recommendedName>
        <fullName evidence="2">UPF0102 protein GHNINEIG_01787</fullName>
    </recommendedName>
</protein>
<gene>
    <name evidence="3" type="ORF">GHNINEIG_01787</name>
</gene>
<dbReference type="NCBIfam" id="TIGR00252">
    <property type="entry name" value="YraN family protein"/>
    <property type="match status" value="1"/>
</dbReference>
<dbReference type="EMBL" id="CP032096">
    <property type="protein sequence ID" value="QBZ83726.1"/>
    <property type="molecule type" value="Genomic_DNA"/>
</dbReference>
<sequence>MGWFSQQMGQQKEHQAEVWLKTQAIHIIAQNFRCKGGEIDLIGLDANRTLIFFEVKYRQNSAYGTASEFVTPQKQQRLIQCAQTYLQKHPDYQAYNMRFDVLCFENSQPQPEWLQDAFWS</sequence>
<dbReference type="HAMAP" id="MF_00048">
    <property type="entry name" value="UPF0102"/>
    <property type="match status" value="1"/>
</dbReference>
<evidence type="ECO:0000313" key="4">
    <source>
        <dbReference type="Proteomes" id="UP000296201"/>
    </source>
</evidence>